<sequence length="233" mass="26487">MKLKLKGAQTGHSLLKRKSEALTKRFRGITVKIDELKRKMGQVMQLASFSLAEVHYQIQESSKSAQLRVRAKQENVSGVMLPVFEMYNEGGNAFEFTGLGRGGQQIQRAKEVYTKAVETLVELASLQTAFVILDEVIKATNRRVNAIEHVIIPRYENTIKYITSELDEQDREEFFRLKKVQSKKKERAAVEEAIRLKDIAAAEEKGREAPILQAAEESGHIDILDHEDEDIIF</sequence>
<gene>
    <name evidence="4" type="ORF">INT48_005280</name>
</gene>
<reference evidence="4" key="1">
    <citation type="submission" date="2021-01" db="EMBL/GenBank/DDBJ databases">
        <title>Metabolic potential, ecology and presence of endohyphal bacteria is reflected in genomic diversity of Mucoromycotina.</title>
        <authorList>
            <person name="Muszewska A."/>
            <person name="Okrasinska A."/>
            <person name="Steczkiewicz K."/>
            <person name="Drgas O."/>
            <person name="Orlowska M."/>
            <person name="Perlinska-Lenart U."/>
            <person name="Aleksandrzak-Piekarczyk T."/>
            <person name="Szatraj K."/>
            <person name="Zielenkiewicz U."/>
            <person name="Pilsyk S."/>
            <person name="Malc E."/>
            <person name="Mieczkowski P."/>
            <person name="Kruszewska J.S."/>
            <person name="Biernat P."/>
            <person name="Pawlowska J."/>
        </authorList>
    </citation>
    <scope>NUCLEOTIDE SEQUENCE</scope>
    <source>
        <strain evidence="4">WA0000018081</strain>
    </source>
</reference>
<evidence type="ECO:0000256" key="1">
    <source>
        <dbReference type="ARBA" id="ARBA00005850"/>
    </source>
</evidence>
<dbReference type="Gene3D" id="1.10.287.3240">
    <property type="match status" value="1"/>
</dbReference>
<organism evidence="4 5">
    <name type="scientific">Thamnidium elegans</name>
    <dbReference type="NCBI Taxonomy" id="101142"/>
    <lineage>
        <taxon>Eukaryota</taxon>
        <taxon>Fungi</taxon>
        <taxon>Fungi incertae sedis</taxon>
        <taxon>Mucoromycota</taxon>
        <taxon>Mucoromycotina</taxon>
        <taxon>Mucoromycetes</taxon>
        <taxon>Mucorales</taxon>
        <taxon>Mucorineae</taxon>
        <taxon>Mucoraceae</taxon>
        <taxon>Thamnidium</taxon>
    </lineage>
</organism>
<dbReference type="Proteomes" id="UP000613177">
    <property type="component" value="Unassembled WGS sequence"/>
</dbReference>
<keyword evidence="2" id="KW-0813">Transport</keyword>
<evidence type="ECO:0000313" key="5">
    <source>
        <dbReference type="Proteomes" id="UP000613177"/>
    </source>
</evidence>
<dbReference type="InterPro" id="IPR002699">
    <property type="entry name" value="V_ATPase_D"/>
</dbReference>
<dbReference type="Pfam" id="PF01813">
    <property type="entry name" value="ATP-synt_D"/>
    <property type="match status" value="1"/>
</dbReference>
<evidence type="ECO:0000313" key="4">
    <source>
        <dbReference type="EMBL" id="KAG2233834.1"/>
    </source>
</evidence>
<name>A0A8H7SNH5_9FUNG</name>
<comment type="similarity">
    <text evidence="1">Belongs to the V-ATPase D subunit family.</text>
</comment>
<keyword evidence="3" id="KW-0406">Ion transport</keyword>
<dbReference type="NCBIfam" id="TIGR00309">
    <property type="entry name" value="V_ATPase_subD"/>
    <property type="match status" value="1"/>
</dbReference>
<evidence type="ECO:0000256" key="2">
    <source>
        <dbReference type="ARBA" id="ARBA00022448"/>
    </source>
</evidence>
<proteinExistence type="inferred from homology"/>
<dbReference type="AlphaFoldDB" id="A0A8H7SNH5"/>
<dbReference type="EMBL" id="JAEPRE010000068">
    <property type="protein sequence ID" value="KAG2233834.1"/>
    <property type="molecule type" value="Genomic_DNA"/>
</dbReference>
<comment type="caution">
    <text evidence="4">The sequence shown here is derived from an EMBL/GenBank/DDBJ whole genome shotgun (WGS) entry which is preliminary data.</text>
</comment>
<evidence type="ECO:0000256" key="3">
    <source>
        <dbReference type="ARBA" id="ARBA00023065"/>
    </source>
</evidence>
<accession>A0A8H7SNH5</accession>
<keyword evidence="5" id="KW-1185">Reference proteome</keyword>
<dbReference type="GO" id="GO:0046961">
    <property type="term" value="F:proton-transporting ATPase activity, rotational mechanism"/>
    <property type="evidence" value="ECO:0007669"/>
    <property type="project" value="InterPro"/>
</dbReference>
<protein>
    <recommendedName>
        <fullName evidence="6">Vacuolar ATP synthase subunit D</fullName>
    </recommendedName>
</protein>
<evidence type="ECO:0008006" key="6">
    <source>
        <dbReference type="Google" id="ProtNLM"/>
    </source>
</evidence>
<dbReference type="PANTHER" id="PTHR11671">
    <property type="entry name" value="V-TYPE ATP SYNTHASE SUBUNIT D"/>
    <property type="match status" value="1"/>
</dbReference>